<comment type="caution">
    <text evidence="1">The sequence shown here is derived from an EMBL/GenBank/DDBJ whole genome shotgun (WGS) entry which is preliminary data.</text>
</comment>
<dbReference type="PANTHER" id="PTHR12526">
    <property type="entry name" value="GLYCOSYLTRANSFERASE"/>
    <property type="match status" value="1"/>
</dbReference>
<dbReference type="SUPFAM" id="SSF53756">
    <property type="entry name" value="UDP-Glycosyltransferase/glycogen phosphorylase"/>
    <property type="match status" value="1"/>
</dbReference>
<reference evidence="2" key="1">
    <citation type="journal article" date="2021" name="Syst. Appl. Microbiol.">
        <title>Roseomonas hellenica sp. nov., isolated from roots of wild-growing Alkanna tinctoria.</title>
        <authorList>
            <person name="Rat A."/>
            <person name="Naranjo H.D."/>
            <person name="Lebbe L."/>
            <person name="Cnockaert M."/>
            <person name="Krigas N."/>
            <person name="Grigoriadou K."/>
            <person name="Maloupa E."/>
            <person name="Willems A."/>
        </authorList>
    </citation>
    <scope>NUCLEOTIDE SEQUENCE [LARGE SCALE GENOMIC DNA]</scope>
    <source>
        <strain evidence="2">LMG 31159</strain>
    </source>
</reference>
<accession>A0ABS5EJB0</accession>
<gene>
    <name evidence="1" type="ORF">GXW78_15360</name>
</gene>
<evidence type="ECO:0000313" key="2">
    <source>
        <dbReference type="Proteomes" id="UP000698752"/>
    </source>
</evidence>
<dbReference type="InterPro" id="IPR017521">
    <property type="entry name" value="Sugar_tfrase_PEP-CTERM_Stp1"/>
</dbReference>
<dbReference type="CDD" id="cd03801">
    <property type="entry name" value="GT4_PimA-like"/>
    <property type="match status" value="1"/>
</dbReference>
<name>A0ABS5EJB0_9PROT</name>
<organism evidence="1 2">
    <name type="scientific">Neoroseomonas terrae</name>
    <dbReference type="NCBI Taxonomy" id="424799"/>
    <lineage>
        <taxon>Bacteria</taxon>
        <taxon>Pseudomonadati</taxon>
        <taxon>Pseudomonadota</taxon>
        <taxon>Alphaproteobacteria</taxon>
        <taxon>Acetobacterales</taxon>
        <taxon>Acetobacteraceae</taxon>
        <taxon>Neoroseomonas</taxon>
    </lineage>
</organism>
<keyword evidence="2" id="KW-1185">Reference proteome</keyword>
<sequence>MQRLLFLAHRIPFPPNKGDKIRAWHMLDHLTRSWQVDLGCLVDDPDDLQYLNDLRCRCARVEHAVIAPGSRFARALRGLRPGQPMSLGWFRDASLAAWVRQGLAEGRYDAVVAYSSAMAPYVLGPELRGVRRVLDMVDVDSEKWLAYAADARLPMRHIWAREARTLLAFERRAAAAFDRTLLVSREEAARFVELAPECAARIDWVANGVDLDHFDPSRATPDPYGEEAPAIVFTGTMDYRPNIEAVTWFAEEVLPALRAGQARPPHFHIVGARPADAVRALAALPGVHVAGAVPDTRPYMAHAAVAVAPLRIARGIQNKVLEAMAMARPVVASPEAFEGVQARAGRDLLVADGPAATIAAVQSVLAGGHGGLGAAARMAMAAGHDWRATLRRLDAALARADTGRVPAETVP</sequence>
<dbReference type="EMBL" id="JAAEDI010000015">
    <property type="protein sequence ID" value="MBR0651050.1"/>
    <property type="molecule type" value="Genomic_DNA"/>
</dbReference>
<dbReference type="PANTHER" id="PTHR12526:SF600">
    <property type="entry name" value="GLYCOSYL TRANSFERASE GROUP 1"/>
    <property type="match status" value="1"/>
</dbReference>
<proteinExistence type="predicted"/>
<dbReference type="NCBIfam" id="TIGR03087">
    <property type="entry name" value="stp1"/>
    <property type="match status" value="1"/>
</dbReference>
<protein>
    <submittedName>
        <fullName evidence="1">TIGR03087 family PEP-CTERM/XrtA system glycosyltransferase</fullName>
    </submittedName>
</protein>
<dbReference type="Gene3D" id="3.40.50.2000">
    <property type="entry name" value="Glycogen Phosphorylase B"/>
    <property type="match status" value="2"/>
</dbReference>
<dbReference type="Proteomes" id="UP000698752">
    <property type="component" value="Unassembled WGS sequence"/>
</dbReference>
<dbReference type="Pfam" id="PF13692">
    <property type="entry name" value="Glyco_trans_1_4"/>
    <property type="match status" value="1"/>
</dbReference>
<evidence type="ECO:0000313" key="1">
    <source>
        <dbReference type="EMBL" id="MBR0651050.1"/>
    </source>
</evidence>